<comment type="caution">
    <text evidence="3">The sequence shown here is derived from an EMBL/GenBank/DDBJ whole genome shotgun (WGS) entry which is preliminary data.</text>
</comment>
<dbReference type="GO" id="GO:0006508">
    <property type="term" value="P:proteolysis"/>
    <property type="evidence" value="ECO:0007669"/>
    <property type="project" value="InterPro"/>
</dbReference>
<gene>
    <name evidence="3" type="ORF">EDD18DRAFT_813396</name>
</gene>
<protein>
    <submittedName>
        <fullName evidence="3">Caspase domain-containing protein</fullName>
    </submittedName>
</protein>
<sequence length="761" mass="83368">MDVDPRSEQNSFGKNIFALVIGVNTYDAEEYKEFQLTGAVDDANAFQQYLFQDLGVPIEHVTILRDKMATRASIIQGFDNLAKDPRIVRGQAIIIIYFAGHGAATDKPKEWSDWESSGNKIEMLCPCDMGLPGRSGETNVIEGIPDRTISQLLAKISNTKGNNITLILDCCHSAGINRGGGDASNTRSRQLFKPPPISPDCDSNIWSIVPASQVVAVTSGFSGTPWDSHILLAACSRLQTAKEVDGKGLFTHALLKVMRERHAAQGELTYQSLMHCLDMPLLVHQRPHLDGKHIHQSVFSLWKDITDSPRTACSYKGGQFSLHAGFIHGVTAGSTYHIYSTDRVSDPISPIASTVVTHVGSFASQLQHPPPDFFRSNKHGSTFYAQLVTLKSGSNFSIYCNDPKLLTRVLGDNGPPKFLLAAATVTAPDEADLCLTVEGKEDARTVFFARGGRNPFLSEKRTGLPSRLPGVFSSIDDISKIRNIINHYVHFTAHLDSTLTVCPITKFVSIEMKELDTKTPPKFVGPNLLREDEKPIQISVESDVSLQKGPYGFTIRNVFDRNLYVYMFYFDATTLGIDAWYAPMTGAGHEYGQRLTRVDAGLPVGEKLDIGFGPAGVNPIQFNIPENQSVDMCFFKIFVSIEAVDLGSIVQSSVHDLLAKSRGAKQIKPPLPPPVLPVSWASKTISVVQKYAAQAPVAVRDPYGTGVSTIPVSAPSLSPPRLTGTTDATDSQALAQNVPPEPMEWWQWLPNWMKSPLKETS</sequence>
<name>A0AA39QDU1_9AGAR</name>
<reference evidence="3" key="1">
    <citation type="submission" date="2023-06" db="EMBL/GenBank/DDBJ databases">
        <authorList>
            <consortium name="Lawrence Berkeley National Laboratory"/>
            <person name="Ahrendt S."/>
            <person name="Sahu N."/>
            <person name="Indic B."/>
            <person name="Wong-Bajracharya J."/>
            <person name="Merenyi Z."/>
            <person name="Ke H.-M."/>
            <person name="Monk M."/>
            <person name="Kocsube S."/>
            <person name="Drula E."/>
            <person name="Lipzen A."/>
            <person name="Balint B."/>
            <person name="Henrissat B."/>
            <person name="Andreopoulos B."/>
            <person name="Martin F.M."/>
            <person name="Harder C.B."/>
            <person name="Rigling D."/>
            <person name="Ford K.L."/>
            <person name="Foster G.D."/>
            <person name="Pangilinan J."/>
            <person name="Papanicolaou A."/>
            <person name="Barry K."/>
            <person name="LaButti K."/>
            <person name="Viragh M."/>
            <person name="Koriabine M."/>
            <person name="Yan M."/>
            <person name="Riley R."/>
            <person name="Champramary S."/>
            <person name="Plett K.L."/>
            <person name="Tsai I.J."/>
            <person name="Slot J."/>
            <person name="Sipos G."/>
            <person name="Plett J."/>
            <person name="Nagy L.G."/>
            <person name="Grigoriev I.V."/>
        </authorList>
    </citation>
    <scope>NUCLEOTIDE SEQUENCE</scope>
    <source>
        <strain evidence="3">HWK02</strain>
    </source>
</reference>
<feature type="domain" description="Peptidase C14 caspase" evidence="2">
    <location>
        <begin position="17"/>
        <end position="275"/>
    </location>
</feature>
<evidence type="ECO:0000313" key="4">
    <source>
        <dbReference type="Proteomes" id="UP001175228"/>
    </source>
</evidence>
<dbReference type="Pfam" id="PF00656">
    <property type="entry name" value="Peptidase_C14"/>
    <property type="match status" value="1"/>
</dbReference>
<dbReference type="EMBL" id="JAUEPU010000008">
    <property type="protein sequence ID" value="KAK0500061.1"/>
    <property type="molecule type" value="Genomic_DNA"/>
</dbReference>
<proteinExistence type="inferred from homology"/>
<dbReference type="InterPro" id="IPR011600">
    <property type="entry name" value="Pept_C14_caspase"/>
</dbReference>
<dbReference type="GO" id="GO:0004197">
    <property type="term" value="F:cysteine-type endopeptidase activity"/>
    <property type="evidence" value="ECO:0007669"/>
    <property type="project" value="InterPro"/>
</dbReference>
<dbReference type="Proteomes" id="UP001175228">
    <property type="component" value="Unassembled WGS sequence"/>
</dbReference>
<evidence type="ECO:0000256" key="1">
    <source>
        <dbReference type="ARBA" id="ARBA00009005"/>
    </source>
</evidence>
<organism evidence="3 4">
    <name type="scientific">Armillaria luteobubalina</name>
    <dbReference type="NCBI Taxonomy" id="153913"/>
    <lineage>
        <taxon>Eukaryota</taxon>
        <taxon>Fungi</taxon>
        <taxon>Dikarya</taxon>
        <taxon>Basidiomycota</taxon>
        <taxon>Agaricomycotina</taxon>
        <taxon>Agaricomycetes</taxon>
        <taxon>Agaricomycetidae</taxon>
        <taxon>Agaricales</taxon>
        <taxon>Marasmiineae</taxon>
        <taxon>Physalacriaceae</taxon>
        <taxon>Armillaria</taxon>
    </lineage>
</organism>
<dbReference type="Gene3D" id="3.40.50.1460">
    <property type="match status" value="1"/>
</dbReference>
<accession>A0AA39QDU1</accession>
<evidence type="ECO:0000313" key="3">
    <source>
        <dbReference type="EMBL" id="KAK0500061.1"/>
    </source>
</evidence>
<dbReference type="PANTHER" id="PTHR48104:SF30">
    <property type="entry name" value="METACASPASE-1"/>
    <property type="match status" value="1"/>
</dbReference>
<comment type="similarity">
    <text evidence="1">Belongs to the peptidase C14B family.</text>
</comment>
<keyword evidence="4" id="KW-1185">Reference proteome</keyword>
<evidence type="ECO:0000259" key="2">
    <source>
        <dbReference type="Pfam" id="PF00656"/>
    </source>
</evidence>
<dbReference type="InterPro" id="IPR050452">
    <property type="entry name" value="Metacaspase"/>
</dbReference>
<dbReference type="GO" id="GO:0005737">
    <property type="term" value="C:cytoplasm"/>
    <property type="evidence" value="ECO:0007669"/>
    <property type="project" value="TreeGrafter"/>
</dbReference>
<dbReference type="AlphaFoldDB" id="A0AA39QDU1"/>
<dbReference type="PANTHER" id="PTHR48104">
    <property type="entry name" value="METACASPASE-4"/>
    <property type="match status" value="1"/>
</dbReference>